<reference evidence="1" key="1">
    <citation type="submission" date="2023-04" db="EMBL/GenBank/DDBJ databases">
        <title>Candida boidinii NBRC 1967.</title>
        <authorList>
            <person name="Ichikawa N."/>
            <person name="Sato H."/>
            <person name="Tonouchi N."/>
        </authorList>
    </citation>
    <scope>NUCLEOTIDE SEQUENCE</scope>
    <source>
        <strain evidence="1">NBRC 1967</strain>
    </source>
</reference>
<organism evidence="1 2">
    <name type="scientific">Candida boidinii</name>
    <name type="common">Yeast</name>
    <dbReference type="NCBI Taxonomy" id="5477"/>
    <lineage>
        <taxon>Eukaryota</taxon>
        <taxon>Fungi</taxon>
        <taxon>Dikarya</taxon>
        <taxon>Ascomycota</taxon>
        <taxon>Saccharomycotina</taxon>
        <taxon>Pichiomycetes</taxon>
        <taxon>Pichiales</taxon>
        <taxon>Pichiaceae</taxon>
        <taxon>Ogataea</taxon>
        <taxon>Ogataea/Candida clade</taxon>
    </lineage>
</organism>
<proteinExistence type="predicted"/>
<keyword evidence="2" id="KW-1185">Reference proteome</keyword>
<name>A0ACB5U2M1_CANBO</name>
<protein>
    <submittedName>
        <fullName evidence="1">Unnamed protein product</fullName>
    </submittedName>
</protein>
<evidence type="ECO:0000313" key="2">
    <source>
        <dbReference type="Proteomes" id="UP001165101"/>
    </source>
</evidence>
<dbReference type="EMBL" id="BSXV01004203">
    <property type="protein sequence ID" value="GME99963.1"/>
    <property type="molecule type" value="Genomic_DNA"/>
</dbReference>
<gene>
    <name evidence="1" type="ORF">Cboi01_000542200</name>
</gene>
<evidence type="ECO:0000313" key="1">
    <source>
        <dbReference type="EMBL" id="GME99963.1"/>
    </source>
</evidence>
<dbReference type="Proteomes" id="UP001165101">
    <property type="component" value="Unassembled WGS sequence"/>
</dbReference>
<comment type="caution">
    <text evidence="1">The sequence shown here is derived from an EMBL/GenBank/DDBJ whole genome shotgun (WGS) entry which is preliminary data.</text>
</comment>
<accession>A0ACB5U2M1</accession>
<sequence>MVLEYKVKLFKISKNSLNLTYFNLFGLEEIQNKDKKNNKRKSKGSFNNTNSSLSSTSLLSNSSNYNEVFDSITMSQVDKLRSANYFYQLIILVSIICLGKLGSELYIKKHISESESLELNNKAIKLIFCFQKLLDSNYNGDGDVSTVKILSYIKTKLNLKTPTSSLKYKNNTKEAKNSSNINVDSPFVSVASTAEIAGSSSLSTPNSFKRNSNGIQIGNGYSMDNNTPQTSLFRSDSTSTSNSIIGGTTDVKTLFPSNGSKSVPLTNTRNKNDSTSTLNAGHSVNETNSSILMNNANDKNISSALMGHSNSNLFDDLSSY</sequence>